<reference evidence="1 2" key="1">
    <citation type="submission" date="2019-03" db="EMBL/GenBank/DDBJ databases">
        <title>Nitrincola sp. nov. isolated from an Indian soda lake.</title>
        <authorList>
            <person name="Joshi A."/>
            <person name="Thite S.V."/>
            <person name="Joseph N."/>
            <person name="Dhotre D."/>
            <person name="Moorthy M."/>
            <person name="Shouche Y.S."/>
        </authorList>
    </citation>
    <scope>NUCLEOTIDE SEQUENCE [LARGE SCALE GENOMIC DNA]</scope>
    <source>
        <strain evidence="1 2">MEB193</strain>
    </source>
</reference>
<sequence length="201" mass="22730">MEEHCVRTSRLLLISLLISLSWMLSGCAGPLPQRVTLQPEVTSVPRLPKSVPLNVEVQYPHRQLKIGTIADRVGNETMVSVTDNISGEIRRAAINTLNRMGVNASDNMAPTRLTLTLEQIHYNHRSDGIRRELIGVMKIRMQASDGRRQYNGTFEAEKREEVLRTPSEQKSREFMNELASDVLTQAFNDPNFTRFLIEGAL</sequence>
<dbReference type="OrthoDB" id="6118509at2"/>
<dbReference type="InterPro" id="IPR005619">
    <property type="entry name" value="Uncharacterised_YajG"/>
</dbReference>
<proteinExistence type="predicted"/>
<keyword evidence="2" id="KW-1185">Reference proteome</keyword>
<organism evidence="1 2">
    <name type="scientific">Nitrincola tapanii</name>
    <dbReference type="NCBI Taxonomy" id="1708751"/>
    <lineage>
        <taxon>Bacteria</taxon>
        <taxon>Pseudomonadati</taxon>
        <taxon>Pseudomonadota</taxon>
        <taxon>Gammaproteobacteria</taxon>
        <taxon>Oceanospirillales</taxon>
        <taxon>Oceanospirillaceae</taxon>
        <taxon>Nitrincola</taxon>
    </lineage>
</organism>
<accession>A0A5A9W6S7</accession>
<evidence type="ECO:0000313" key="2">
    <source>
        <dbReference type="Proteomes" id="UP000325302"/>
    </source>
</evidence>
<dbReference type="EMBL" id="SMRS01000002">
    <property type="protein sequence ID" value="KAA0875719.1"/>
    <property type="molecule type" value="Genomic_DNA"/>
</dbReference>
<dbReference type="Proteomes" id="UP000325302">
    <property type="component" value="Unassembled WGS sequence"/>
</dbReference>
<gene>
    <name evidence="1" type="ORF">E1H14_03225</name>
</gene>
<comment type="caution">
    <text evidence="1">The sequence shown here is derived from an EMBL/GenBank/DDBJ whole genome shotgun (WGS) entry which is preliminary data.</text>
</comment>
<dbReference type="AlphaFoldDB" id="A0A5A9W6S7"/>
<evidence type="ECO:0008006" key="3">
    <source>
        <dbReference type="Google" id="ProtNLM"/>
    </source>
</evidence>
<protein>
    <recommendedName>
        <fullName evidence="3">Lipoprotein</fullName>
    </recommendedName>
</protein>
<name>A0A5A9W6S7_9GAMM</name>
<dbReference type="Pfam" id="PF03923">
    <property type="entry name" value="Lipoprotein_16"/>
    <property type="match status" value="1"/>
</dbReference>
<dbReference type="PROSITE" id="PS51257">
    <property type="entry name" value="PROKAR_LIPOPROTEIN"/>
    <property type="match status" value="1"/>
</dbReference>
<evidence type="ECO:0000313" key="1">
    <source>
        <dbReference type="EMBL" id="KAA0875719.1"/>
    </source>
</evidence>